<dbReference type="Pfam" id="PF00078">
    <property type="entry name" value="RVT_1"/>
    <property type="match status" value="1"/>
</dbReference>
<name>A0A2S2P7Z7_SCHGA</name>
<organism evidence="2">
    <name type="scientific">Schizaphis graminum</name>
    <name type="common">Green bug aphid</name>
    <dbReference type="NCBI Taxonomy" id="13262"/>
    <lineage>
        <taxon>Eukaryota</taxon>
        <taxon>Metazoa</taxon>
        <taxon>Ecdysozoa</taxon>
        <taxon>Arthropoda</taxon>
        <taxon>Hexapoda</taxon>
        <taxon>Insecta</taxon>
        <taxon>Pterygota</taxon>
        <taxon>Neoptera</taxon>
        <taxon>Paraneoptera</taxon>
        <taxon>Hemiptera</taxon>
        <taxon>Sternorrhyncha</taxon>
        <taxon>Aphidomorpha</taxon>
        <taxon>Aphidoidea</taxon>
        <taxon>Aphididae</taxon>
        <taxon>Aphidini</taxon>
        <taxon>Schizaphis</taxon>
    </lineage>
</organism>
<dbReference type="GO" id="GO:0003964">
    <property type="term" value="F:RNA-directed DNA polymerase activity"/>
    <property type="evidence" value="ECO:0007669"/>
    <property type="project" value="UniProtKB-KW"/>
</dbReference>
<keyword evidence="2" id="KW-0548">Nucleotidyltransferase</keyword>
<reference evidence="2" key="1">
    <citation type="submission" date="2018-04" db="EMBL/GenBank/DDBJ databases">
        <title>Transcriptome of Schizaphis graminum biotype I.</title>
        <authorList>
            <person name="Scully E.D."/>
            <person name="Geib S.M."/>
            <person name="Palmer N.A."/>
            <person name="Koch K."/>
            <person name="Bradshaw J."/>
            <person name="Heng-Moss T."/>
            <person name="Sarath G."/>
        </authorList>
    </citation>
    <scope>NUCLEOTIDE SEQUENCE</scope>
</reference>
<gene>
    <name evidence="2" type="primary">RTase_37</name>
    <name evidence="2" type="ORF">g.3110</name>
</gene>
<keyword evidence="2" id="KW-0808">Transferase</keyword>
<accession>A0A2S2P7Z7</accession>
<dbReference type="EMBL" id="GGMR01012960">
    <property type="protein sequence ID" value="MBY25579.1"/>
    <property type="molecule type" value="Transcribed_RNA"/>
</dbReference>
<feature type="domain" description="Reverse transcriptase" evidence="1">
    <location>
        <begin position="1"/>
        <end position="118"/>
    </location>
</feature>
<sequence length="118" mass="13319">MPLVVWHEHLIFKLLTIDIPHQLFNLLRSFLQDRIFIVKIGNSFSTASKISAGVPQGSFISPHLLSIYINNMPKDQEANIAVFANNTVFYASGQTNNAVIKRVQKQFLIIPLEVTDNP</sequence>
<proteinExistence type="predicted"/>
<dbReference type="AlphaFoldDB" id="A0A2S2P7Z7"/>
<evidence type="ECO:0000259" key="1">
    <source>
        <dbReference type="PROSITE" id="PS50878"/>
    </source>
</evidence>
<dbReference type="InterPro" id="IPR000477">
    <property type="entry name" value="RT_dom"/>
</dbReference>
<dbReference type="PROSITE" id="PS50878">
    <property type="entry name" value="RT_POL"/>
    <property type="match status" value="1"/>
</dbReference>
<protein>
    <submittedName>
        <fullName evidence="2">Putative RNA-directed DNA polymerase</fullName>
    </submittedName>
</protein>
<evidence type="ECO:0000313" key="2">
    <source>
        <dbReference type="EMBL" id="MBY25579.1"/>
    </source>
</evidence>
<keyword evidence="2" id="KW-0695">RNA-directed DNA polymerase</keyword>